<feature type="domain" description="THAP-type" evidence="6">
    <location>
        <begin position="9"/>
        <end position="92"/>
    </location>
</feature>
<evidence type="ECO:0000256" key="2">
    <source>
        <dbReference type="ARBA" id="ARBA00022771"/>
    </source>
</evidence>
<evidence type="ECO:0000256" key="3">
    <source>
        <dbReference type="ARBA" id="ARBA00022833"/>
    </source>
</evidence>
<evidence type="ECO:0000256" key="1">
    <source>
        <dbReference type="ARBA" id="ARBA00022723"/>
    </source>
</evidence>
<keyword evidence="2 5" id="KW-0863">Zinc-finger</keyword>
<dbReference type="EMBL" id="JAUPFM010000010">
    <property type="protein sequence ID" value="KAK2840100.1"/>
    <property type="molecule type" value="Genomic_DNA"/>
</dbReference>
<protein>
    <recommendedName>
        <fullName evidence="6">THAP-type domain-containing protein</fullName>
    </recommendedName>
</protein>
<reference evidence="7" key="1">
    <citation type="submission" date="2023-07" db="EMBL/GenBank/DDBJ databases">
        <title>Chromosome-level Genome Assembly of Striped Snakehead (Channa striata).</title>
        <authorList>
            <person name="Liu H."/>
        </authorList>
    </citation>
    <scope>NUCLEOTIDE SEQUENCE</scope>
    <source>
        <strain evidence="7">Gz</strain>
        <tissue evidence="7">Muscle</tissue>
    </source>
</reference>
<dbReference type="SUPFAM" id="SSF57716">
    <property type="entry name" value="Glucocorticoid receptor-like (DNA-binding domain)"/>
    <property type="match status" value="1"/>
</dbReference>
<evidence type="ECO:0000256" key="5">
    <source>
        <dbReference type="PROSITE-ProRule" id="PRU00309"/>
    </source>
</evidence>
<accession>A0AA88MN48</accession>
<gene>
    <name evidence="7" type="ORF">Q5P01_013840</name>
</gene>
<keyword evidence="3" id="KW-0862">Zinc</keyword>
<keyword evidence="1" id="KW-0479">Metal-binding</keyword>
<organism evidence="7 8">
    <name type="scientific">Channa striata</name>
    <name type="common">Snakehead murrel</name>
    <name type="synonym">Ophicephalus striatus</name>
    <dbReference type="NCBI Taxonomy" id="64152"/>
    <lineage>
        <taxon>Eukaryota</taxon>
        <taxon>Metazoa</taxon>
        <taxon>Chordata</taxon>
        <taxon>Craniata</taxon>
        <taxon>Vertebrata</taxon>
        <taxon>Euteleostomi</taxon>
        <taxon>Actinopterygii</taxon>
        <taxon>Neopterygii</taxon>
        <taxon>Teleostei</taxon>
        <taxon>Neoteleostei</taxon>
        <taxon>Acanthomorphata</taxon>
        <taxon>Anabantaria</taxon>
        <taxon>Anabantiformes</taxon>
        <taxon>Channoidei</taxon>
        <taxon>Channidae</taxon>
        <taxon>Channa</taxon>
    </lineage>
</organism>
<dbReference type="AlphaFoldDB" id="A0AA88MN48"/>
<dbReference type="SMART" id="SM00980">
    <property type="entry name" value="THAP"/>
    <property type="match status" value="1"/>
</dbReference>
<keyword evidence="8" id="KW-1185">Reference proteome</keyword>
<evidence type="ECO:0000256" key="4">
    <source>
        <dbReference type="ARBA" id="ARBA00023125"/>
    </source>
</evidence>
<dbReference type="InterPro" id="IPR006612">
    <property type="entry name" value="THAP_Znf"/>
</dbReference>
<evidence type="ECO:0000313" key="8">
    <source>
        <dbReference type="Proteomes" id="UP001187415"/>
    </source>
</evidence>
<dbReference type="SMART" id="SM00692">
    <property type="entry name" value="DM3"/>
    <property type="match status" value="1"/>
</dbReference>
<dbReference type="GO" id="GO:0003677">
    <property type="term" value="F:DNA binding"/>
    <property type="evidence" value="ECO:0007669"/>
    <property type="project" value="UniProtKB-UniRule"/>
</dbReference>
<proteinExistence type="predicted"/>
<dbReference type="Pfam" id="PF05485">
    <property type="entry name" value="THAP"/>
    <property type="match status" value="1"/>
</dbReference>
<sequence>MAKATGGKKHKRCYVVGCSEEHKSLHLPPMSNETRAKWLDFIFDGQVPDNMVKYVFVCANHFASDCFSNLGQYNAGLAGKLLLVEGSIPTVRGKSADRGSAGTSGQSCLFTHAACQTDPPVTHAAGTQLSLRTLQPHFRSRGTQTTESYNDVEDSGSCVAKVPAKRLRLELEEEEEHLLEGGSSINATDLRVLPHDPTDPVTVLSGSQDATVEASLHVRKTPAYNVNEDCLMELFQFCPVCQRASDVWTRRLGTFISVEQKCQHCQLSRRWNSQPILGSAPAENTQVSAAVNGVSFIKLEKVQYRNVTS</sequence>
<comment type="caution">
    <text evidence="7">The sequence shown here is derived from an EMBL/GenBank/DDBJ whole genome shotgun (WGS) entry which is preliminary data.</text>
</comment>
<dbReference type="GO" id="GO:0008270">
    <property type="term" value="F:zinc ion binding"/>
    <property type="evidence" value="ECO:0007669"/>
    <property type="project" value="UniProtKB-KW"/>
</dbReference>
<dbReference type="Proteomes" id="UP001187415">
    <property type="component" value="Unassembled WGS sequence"/>
</dbReference>
<keyword evidence="4 5" id="KW-0238">DNA-binding</keyword>
<evidence type="ECO:0000259" key="6">
    <source>
        <dbReference type="PROSITE" id="PS50950"/>
    </source>
</evidence>
<name>A0AA88MN48_CHASR</name>
<evidence type="ECO:0000313" key="7">
    <source>
        <dbReference type="EMBL" id="KAK2840100.1"/>
    </source>
</evidence>
<dbReference type="PROSITE" id="PS50950">
    <property type="entry name" value="ZF_THAP"/>
    <property type="match status" value="1"/>
</dbReference>